<evidence type="ECO:0000256" key="1">
    <source>
        <dbReference type="ARBA" id="ARBA00004418"/>
    </source>
</evidence>
<name>A0ABU0FF25_9HYPH</name>
<dbReference type="InterPro" id="IPR032694">
    <property type="entry name" value="CopC/D"/>
</dbReference>
<evidence type="ECO:0000256" key="7">
    <source>
        <dbReference type="SAM" id="SignalP"/>
    </source>
</evidence>
<keyword evidence="5" id="KW-0574">Periplasm</keyword>
<evidence type="ECO:0000313" key="9">
    <source>
        <dbReference type="EMBL" id="MDQ0392703.1"/>
    </source>
</evidence>
<dbReference type="PANTHER" id="PTHR34820:SF4">
    <property type="entry name" value="INNER MEMBRANE PROTEIN YEBZ"/>
    <property type="match status" value="1"/>
</dbReference>
<feature type="chain" id="PRO_5045449432" evidence="7">
    <location>
        <begin position="25"/>
        <end position="122"/>
    </location>
</feature>
<evidence type="ECO:0000259" key="8">
    <source>
        <dbReference type="Pfam" id="PF04234"/>
    </source>
</evidence>
<accession>A0ABU0FF25</accession>
<evidence type="ECO:0000256" key="6">
    <source>
        <dbReference type="ARBA" id="ARBA00023008"/>
    </source>
</evidence>
<dbReference type="RefSeq" id="WP_307426975.1">
    <property type="nucleotide sequence ID" value="NZ_JAUSVK010000001.1"/>
</dbReference>
<comment type="subcellular location">
    <subcellularLocation>
        <location evidence="1">Periplasm</location>
    </subcellularLocation>
</comment>
<comment type="caution">
    <text evidence="9">The sequence shown here is derived from an EMBL/GenBank/DDBJ whole genome shotgun (WGS) entry which is preliminary data.</text>
</comment>
<keyword evidence="6" id="KW-0186">Copper</keyword>
<dbReference type="Gene3D" id="2.60.40.1220">
    <property type="match status" value="1"/>
</dbReference>
<protein>
    <submittedName>
        <fullName evidence="9">Methionine-rich copper-binding protein CopC</fullName>
    </submittedName>
</protein>
<feature type="signal peptide" evidence="7">
    <location>
        <begin position="1"/>
        <end position="24"/>
    </location>
</feature>
<evidence type="ECO:0000256" key="3">
    <source>
        <dbReference type="ARBA" id="ARBA00022723"/>
    </source>
</evidence>
<dbReference type="InterPro" id="IPR007348">
    <property type="entry name" value="CopC_dom"/>
</dbReference>
<feature type="domain" description="CopC" evidence="8">
    <location>
        <begin position="25"/>
        <end position="120"/>
    </location>
</feature>
<dbReference type="SUPFAM" id="SSF81296">
    <property type="entry name" value="E set domains"/>
    <property type="match status" value="1"/>
</dbReference>
<evidence type="ECO:0000256" key="2">
    <source>
        <dbReference type="ARBA" id="ARBA00010509"/>
    </source>
</evidence>
<keyword evidence="10" id="KW-1185">Reference proteome</keyword>
<reference evidence="9 10" key="1">
    <citation type="submission" date="2023-07" db="EMBL/GenBank/DDBJ databases">
        <title>Genomic Encyclopedia of Type Strains, Phase IV (KMG-IV): sequencing the most valuable type-strain genomes for metagenomic binning, comparative biology and taxonomic classification.</title>
        <authorList>
            <person name="Goeker M."/>
        </authorList>
    </citation>
    <scope>NUCLEOTIDE SEQUENCE [LARGE SCALE GENOMIC DNA]</scope>
    <source>
        <strain evidence="9 10">DSM 5896</strain>
    </source>
</reference>
<comment type="similarity">
    <text evidence="2">Belongs to the CopC family.</text>
</comment>
<evidence type="ECO:0000256" key="4">
    <source>
        <dbReference type="ARBA" id="ARBA00022729"/>
    </source>
</evidence>
<gene>
    <name evidence="9" type="ORF">J3R73_002495</name>
</gene>
<dbReference type="EMBL" id="JAUSVK010000001">
    <property type="protein sequence ID" value="MDQ0392703.1"/>
    <property type="molecule type" value="Genomic_DNA"/>
</dbReference>
<dbReference type="Proteomes" id="UP001237448">
    <property type="component" value="Unassembled WGS sequence"/>
</dbReference>
<evidence type="ECO:0000313" key="10">
    <source>
        <dbReference type="Proteomes" id="UP001237448"/>
    </source>
</evidence>
<dbReference type="InterPro" id="IPR047685">
    <property type="entry name" value="CopC-like"/>
</dbReference>
<proteinExistence type="inferred from homology"/>
<dbReference type="InterPro" id="IPR014755">
    <property type="entry name" value="Cu-Rt/internalin_Ig-like"/>
</dbReference>
<dbReference type="Pfam" id="PF04234">
    <property type="entry name" value="CopC"/>
    <property type="match status" value="1"/>
</dbReference>
<keyword evidence="3" id="KW-0479">Metal-binding</keyword>
<organism evidence="9 10">
    <name type="scientific">Labrys monachus</name>
    <dbReference type="NCBI Taxonomy" id="217067"/>
    <lineage>
        <taxon>Bacteria</taxon>
        <taxon>Pseudomonadati</taxon>
        <taxon>Pseudomonadota</taxon>
        <taxon>Alphaproteobacteria</taxon>
        <taxon>Hyphomicrobiales</taxon>
        <taxon>Xanthobacteraceae</taxon>
        <taxon>Labrys</taxon>
    </lineage>
</organism>
<dbReference type="PANTHER" id="PTHR34820">
    <property type="entry name" value="INNER MEMBRANE PROTEIN YEBZ"/>
    <property type="match status" value="1"/>
</dbReference>
<evidence type="ECO:0000256" key="5">
    <source>
        <dbReference type="ARBA" id="ARBA00022764"/>
    </source>
</evidence>
<dbReference type="NCBIfam" id="NF033814">
    <property type="entry name" value="copper_CopC"/>
    <property type="match status" value="1"/>
</dbReference>
<dbReference type="InterPro" id="IPR014756">
    <property type="entry name" value="Ig_E-set"/>
</dbReference>
<keyword evidence="4 7" id="KW-0732">Signal</keyword>
<sequence>MSKTFQSAALAAIALFALAGQAFAHAHLQSATPAVDGTVAAAPTELDLNFSEDLNLKFSGVKVTGPGKAAVATGEPMLMNKNATLMVPLSGTLGAGVYTVSWHALSADGHKTHGSYKFTVKP</sequence>